<dbReference type="AlphaFoldDB" id="X1P7Q7"/>
<organism evidence="1">
    <name type="scientific">marine sediment metagenome</name>
    <dbReference type="NCBI Taxonomy" id="412755"/>
    <lineage>
        <taxon>unclassified sequences</taxon>
        <taxon>metagenomes</taxon>
        <taxon>ecological metagenomes</taxon>
    </lineage>
</organism>
<name>X1P7Q7_9ZZZZ</name>
<gene>
    <name evidence="1" type="ORF">S06H3_46125</name>
</gene>
<accession>X1P7Q7</accession>
<sequence length="53" mass="6216">MKNREKVAKLDKESENRFTLFPRRETKNAEPKGITTNNGIMYILVCPVYPFNL</sequence>
<dbReference type="EMBL" id="BARV01028869">
    <property type="protein sequence ID" value="GAI38466.1"/>
    <property type="molecule type" value="Genomic_DNA"/>
</dbReference>
<reference evidence="1" key="1">
    <citation type="journal article" date="2014" name="Front. Microbiol.">
        <title>High frequency of phylogenetically diverse reductive dehalogenase-homologous genes in deep subseafloor sedimentary metagenomes.</title>
        <authorList>
            <person name="Kawai M."/>
            <person name="Futagami T."/>
            <person name="Toyoda A."/>
            <person name="Takaki Y."/>
            <person name="Nishi S."/>
            <person name="Hori S."/>
            <person name="Arai W."/>
            <person name="Tsubouchi T."/>
            <person name="Morono Y."/>
            <person name="Uchiyama I."/>
            <person name="Ito T."/>
            <person name="Fujiyama A."/>
            <person name="Inagaki F."/>
            <person name="Takami H."/>
        </authorList>
    </citation>
    <scope>NUCLEOTIDE SEQUENCE</scope>
    <source>
        <strain evidence="1">Expedition CK06-06</strain>
    </source>
</reference>
<evidence type="ECO:0000313" key="1">
    <source>
        <dbReference type="EMBL" id="GAI38466.1"/>
    </source>
</evidence>
<proteinExistence type="predicted"/>
<feature type="non-terminal residue" evidence="1">
    <location>
        <position position="53"/>
    </location>
</feature>
<protein>
    <submittedName>
        <fullName evidence="1">Uncharacterized protein</fullName>
    </submittedName>
</protein>
<comment type="caution">
    <text evidence="1">The sequence shown here is derived from an EMBL/GenBank/DDBJ whole genome shotgun (WGS) entry which is preliminary data.</text>
</comment>